<reference evidence="4" key="2">
    <citation type="submission" date="2021-08" db="EMBL/GenBank/DDBJ databases">
        <authorList>
            <person name="Tani A."/>
            <person name="Ola A."/>
            <person name="Ogura Y."/>
            <person name="Katsura K."/>
            <person name="Hayashi T."/>
        </authorList>
    </citation>
    <scope>NUCLEOTIDE SEQUENCE</scope>
    <source>
        <strain evidence="4">DSM 23632</strain>
    </source>
</reference>
<keyword evidence="5" id="KW-1185">Reference proteome</keyword>
<reference evidence="4" key="1">
    <citation type="journal article" date="2021" name="Front. Microbiol.">
        <title>Comprehensive Comparative Genomics and Phenotyping of Methylobacterium Species.</title>
        <authorList>
            <person name="Alessa O."/>
            <person name="Ogura Y."/>
            <person name="Fujitani Y."/>
            <person name="Takami H."/>
            <person name="Hayashi T."/>
            <person name="Sahin N."/>
            <person name="Tani A."/>
        </authorList>
    </citation>
    <scope>NUCLEOTIDE SEQUENCE</scope>
    <source>
        <strain evidence="4">DSM 23632</strain>
    </source>
</reference>
<dbReference type="SUPFAM" id="SSF51569">
    <property type="entry name" value="Aldolase"/>
    <property type="match status" value="1"/>
</dbReference>
<dbReference type="Pfam" id="PF00701">
    <property type="entry name" value="DHDPS"/>
    <property type="match status" value="1"/>
</dbReference>
<keyword evidence="2 3" id="KW-0456">Lyase</keyword>
<dbReference type="Proteomes" id="UP001055057">
    <property type="component" value="Unassembled WGS sequence"/>
</dbReference>
<comment type="caution">
    <text evidence="4">The sequence shown here is derived from an EMBL/GenBank/DDBJ whole genome shotgun (WGS) entry which is preliminary data.</text>
</comment>
<evidence type="ECO:0000256" key="1">
    <source>
        <dbReference type="ARBA" id="ARBA00007592"/>
    </source>
</evidence>
<dbReference type="EMBL" id="BPRB01000068">
    <property type="protein sequence ID" value="GJE59229.1"/>
    <property type="molecule type" value="Genomic_DNA"/>
</dbReference>
<proteinExistence type="inferred from homology"/>
<dbReference type="InterPro" id="IPR002220">
    <property type="entry name" value="DapA-like"/>
</dbReference>
<sequence>MRLDVTERGVFPIAPTPFHPDGGIDLDSIDRLTDFYGQVGATGLTVLGVMGEAPKLDHAEALDVAKRFIARAGRLPVIVGVSAPGFAAMGSLARSAMDAGAAGVMIAPPNTLRTDDQIAAYYRQASEAIGADVPFVIQDYPLNFTVVMTPAVIRRIVSENPACVMLKHEDWPGLEKISALRGFEADGSMRPIAILCGNGGLFLDFECERGADGAMTGYAFPDMLVDVVRLSTSGERDAAHDLFDAHLPLLRYEQQPGIGLAVRKYVMARRGLIASDAQRKPAGAMGGKAIAEVEYLLARLARHDPRAAVPAL</sequence>
<dbReference type="CDD" id="cd00408">
    <property type="entry name" value="DHDPS-like"/>
    <property type="match status" value="1"/>
</dbReference>
<comment type="similarity">
    <text evidence="1 3">Belongs to the DapA family.</text>
</comment>
<dbReference type="PANTHER" id="PTHR12128">
    <property type="entry name" value="DIHYDRODIPICOLINATE SYNTHASE"/>
    <property type="match status" value="1"/>
</dbReference>
<evidence type="ECO:0000256" key="2">
    <source>
        <dbReference type="ARBA" id="ARBA00023239"/>
    </source>
</evidence>
<protein>
    <submittedName>
        <fullName evidence="4">L-2-keto-3-deoxyarabonate dehydratase</fullName>
    </submittedName>
</protein>
<accession>A0ABQ4TWF8</accession>
<evidence type="ECO:0000256" key="3">
    <source>
        <dbReference type="PIRNR" id="PIRNR001365"/>
    </source>
</evidence>
<dbReference type="RefSeq" id="WP_238181830.1">
    <property type="nucleotide sequence ID" value="NZ_BPRB01000068.1"/>
</dbReference>
<dbReference type="Gene3D" id="3.20.20.70">
    <property type="entry name" value="Aldolase class I"/>
    <property type="match status" value="1"/>
</dbReference>
<dbReference type="SMART" id="SM01130">
    <property type="entry name" value="DHDPS"/>
    <property type="match status" value="1"/>
</dbReference>
<dbReference type="InterPro" id="IPR013785">
    <property type="entry name" value="Aldolase_TIM"/>
</dbReference>
<name>A0ABQ4TWF8_9HYPH</name>
<evidence type="ECO:0000313" key="5">
    <source>
        <dbReference type="Proteomes" id="UP001055057"/>
    </source>
</evidence>
<dbReference type="PANTHER" id="PTHR12128:SF66">
    <property type="entry name" value="4-HYDROXY-2-OXOGLUTARATE ALDOLASE, MITOCHONDRIAL"/>
    <property type="match status" value="1"/>
</dbReference>
<organism evidence="4 5">
    <name type="scientific">Methylobacterium trifolii</name>
    <dbReference type="NCBI Taxonomy" id="1003092"/>
    <lineage>
        <taxon>Bacteria</taxon>
        <taxon>Pseudomonadati</taxon>
        <taxon>Pseudomonadota</taxon>
        <taxon>Alphaproteobacteria</taxon>
        <taxon>Hyphomicrobiales</taxon>
        <taxon>Methylobacteriaceae</taxon>
        <taxon>Methylobacterium</taxon>
    </lineage>
</organism>
<evidence type="ECO:0000313" key="4">
    <source>
        <dbReference type="EMBL" id="GJE59229.1"/>
    </source>
</evidence>
<gene>
    <name evidence="4" type="primary">araD</name>
    <name evidence="4" type="ORF">MPOCJGCO_1317</name>
</gene>
<dbReference type="PIRSF" id="PIRSF001365">
    <property type="entry name" value="DHDPS"/>
    <property type="match status" value="1"/>
</dbReference>